<protein>
    <recommendedName>
        <fullName evidence="3">CI repressor</fullName>
    </recommendedName>
</protein>
<dbReference type="AlphaFoldDB" id="A0A149UTX3"/>
<dbReference type="RefSeq" id="WP_082779836.1">
    <property type="nucleotide sequence ID" value="NZ_LHZA01000148.1"/>
</dbReference>
<dbReference type="GO" id="GO:0003677">
    <property type="term" value="F:DNA binding"/>
    <property type="evidence" value="ECO:0007669"/>
    <property type="project" value="InterPro"/>
</dbReference>
<comment type="caution">
    <text evidence="1">The sequence shown here is derived from an EMBL/GenBank/DDBJ whole genome shotgun (WGS) entry which is preliminary data.</text>
</comment>
<name>A0A149UTX3_9PROT</name>
<sequence>MTIRTIIDRVGGPAKVARLLGLKSHSSVLRWTKVPERRIVALEAATGIPREELRPDLFKRTPATQEARS</sequence>
<dbReference type="Proteomes" id="UP000075312">
    <property type="component" value="Unassembled WGS sequence"/>
</dbReference>
<proteinExistence type="predicted"/>
<reference evidence="1 2" key="1">
    <citation type="submission" date="2015-06" db="EMBL/GenBank/DDBJ databases">
        <title>Improved classification and identification of acetic acid bacteria using matrix-assisted laser desorption/ionization time-of-flight mass spectrometry; Gluconobacter nephelii and Gluconobacter uchimurae are later heterotypic synonyms of Gluconobacter japonicus and Gluconobacter oxydans, respectively.</title>
        <authorList>
            <person name="Li L."/>
            <person name="Cleenwerck I."/>
            <person name="De Vuyst L."/>
            <person name="Vandamme P."/>
        </authorList>
    </citation>
    <scope>NUCLEOTIDE SEQUENCE [LARGE SCALE GENOMIC DNA]</scope>
    <source>
        <strain evidence="1 2">LMG 1608</strain>
    </source>
</reference>
<evidence type="ECO:0000313" key="2">
    <source>
        <dbReference type="Proteomes" id="UP000075312"/>
    </source>
</evidence>
<dbReference type="PATRIC" id="fig|178900.6.peg.2647"/>
<dbReference type="Gene3D" id="1.10.260.40">
    <property type="entry name" value="lambda repressor-like DNA-binding domains"/>
    <property type="match status" value="1"/>
</dbReference>
<evidence type="ECO:0000313" key="1">
    <source>
        <dbReference type="EMBL" id="KXV71407.1"/>
    </source>
</evidence>
<evidence type="ECO:0008006" key="3">
    <source>
        <dbReference type="Google" id="ProtNLM"/>
    </source>
</evidence>
<dbReference type="Pfam" id="PF15943">
    <property type="entry name" value="YdaS_toxin"/>
    <property type="match status" value="1"/>
</dbReference>
<dbReference type="EMBL" id="LHZY01000026">
    <property type="protein sequence ID" value="KXV71407.1"/>
    <property type="molecule type" value="Genomic_DNA"/>
</dbReference>
<dbReference type="SUPFAM" id="SSF47413">
    <property type="entry name" value="lambda repressor-like DNA-binding domains"/>
    <property type="match status" value="1"/>
</dbReference>
<accession>A0A149UTX3</accession>
<dbReference type="InterPro" id="IPR031856">
    <property type="entry name" value="YdaS_toxin-like"/>
</dbReference>
<organism evidence="1 2">
    <name type="scientific">Acetobacter cerevisiae</name>
    <dbReference type="NCBI Taxonomy" id="178900"/>
    <lineage>
        <taxon>Bacteria</taxon>
        <taxon>Pseudomonadati</taxon>
        <taxon>Pseudomonadota</taxon>
        <taxon>Alphaproteobacteria</taxon>
        <taxon>Acetobacterales</taxon>
        <taxon>Acetobacteraceae</taxon>
        <taxon>Acetobacter</taxon>
    </lineage>
</organism>
<gene>
    <name evidence="1" type="ORF">AD952_09295</name>
</gene>
<dbReference type="InterPro" id="IPR010982">
    <property type="entry name" value="Lambda_DNA-bd_dom_sf"/>
</dbReference>